<dbReference type="GO" id="GO:0005634">
    <property type="term" value="C:nucleus"/>
    <property type="evidence" value="ECO:0007669"/>
    <property type="project" value="UniProtKB-SubCell"/>
</dbReference>
<accession>A0AAX4J955</accession>
<keyword evidence="1 2" id="KW-0238">DNA-binding</keyword>
<keyword evidence="1 2" id="KW-0539">Nucleus</keyword>
<evidence type="ECO:0000256" key="2">
    <source>
        <dbReference type="RuleBase" id="RU000682"/>
    </source>
</evidence>
<protein>
    <submittedName>
        <fullName evidence="4">Homeobox domain-containing protein 8</fullName>
    </submittedName>
</protein>
<dbReference type="Proteomes" id="UP001334084">
    <property type="component" value="Chromosome 1"/>
</dbReference>
<feature type="domain" description="Homeobox" evidence="3">
    <location>
        <begin position="6"/>
        <end position="60"/>
    </location>
</feature>
<name>A0AAX4J955_9MICR</name>
<keyword evidence="1 2" id="KW-0371">Homeobox</keyword>
<dbReference type="RefSeq" id="XP_065328596.1">
    <property type="nucleotide sequence ID" value="XM_065472524.1"/>
</dbReference>
<sequence>MTCVLKNKLTHENKEYLEKYFEINPNPSEQQKAKLALTFDVSICKIKNWFQNKRAKSRHNLPYDECVYEEKVYPTCNSLYMRYYF</sequence>
<dbReference type="CDD" id="cd00086">
    <property type="entry name" value="homeodomain"/>
    <property type="match status" value="1"/>
</dbReference>
<evidence type="ECO:0000313" key="5">
    <source>
        <dbReference type="Proteomes" id="UP001334084"/>
    </source>
</evidence>
<dbReference type="EMBL" id="CP142726">
    <property type="protein sequence ID" value="WUR02451.1"/>
    <property type="molecule type" value="Genomic_DNA"/>
</dbReference>
<dbReference type="SUPFAM" id="SSF46689">
    <property type="entry name" value="Homeodomain-like"/>
    <property type="match status" value="1"/>
</dbReference>
<evidence type="ECO:0000313" key="4">
    <source>
        <dbReference type="EMBL" id="WUR02451.1"/>
    </source>
</evidence>
<evidence type="ECO:0000256" key="1">
    <source>
        <dbReference type="PROSITE-ProRule" id="PRU00108"/>
    </source>
</evidence>
<dbReference type="SMART" id="SM00389">
    <property type="entry name" value="HOX"/>
    <property type="match status" value="1"/>
</dbReference>
<dbReference type="InterPro" id="IPR009057">
    <property type="entry name" value="Homeodomain-like_sf"/>
</dbReference>
<dbReference type="InterPro" id="IPR001356">
    <property type="entry name" value="HD"/>
</dbReference>
<dbReference type="GeneID" id="90540251"/>
<comment type="subcellular location">
    <subcellularLocation>
        <location evidence="1 2">Nucleus</location>
    </subcellularLocation>
</comment>
<proteinExistence type="predicted"/>
<gene>
    <name evidence="4" type="ORF">VNE69_01387</name>
</gene>
<dbReference type="Pfam" id="PF00046">
    <property type="entry name" value="Homeodomain"/>
    <property type="match status" value="1"/>
</dbReference>
<dbReference type="AlphaFoldDB" id="A0AAX4J955"/>
<organism evidence="4 5">
    <name type="scientific">Vairimorpha necatrix</name>
    <dbReference type="NCBI Taxonomy" id="6039"/>
    <lineage>
        <taxon>Eukaryota</taxon>
        <taxon>Fungi</taxon>
        <taxon>Fungi incertae sedis</taxon>
        <taxon>Microsporidia</taxon>
        <taxon>Nosematidae</taxon>
        <taxon>Vairimorpha</taxon>
    </lineage>
</organism>
<dbReference type="Gene3D" id="1.10.10.60">
    <property type="entry name" value="Homeodomain-like"/>
    <property type="match status" value="1"/>
</dbReference>
<reference evidence="4" key="1">
    <citation type="journal article" date="2024" name="BMC Genomics">
        <title>Functional annotation of a divergent genome using sequence and structure-based similarity.</title>
        <authorList>
            <person name="Svedberg D."/>
            <person name="Winiger R.R."/>
            <person name="Berg A."/>
            <person name="Sharma H."/>
            <person name="Tellgren-Roth C."/>
            <person name="Debrunner-Vossbrinck B.A."/>
            <person name="Vossbrinck C.R."/>
            <person name="Barandun J."/>
        </authorList>
    </citation>
    <scope>NUCLEOTIDE SEQUENCE</scope>
    <source>
        <strain evidence="4">Illinois isolate</strain>
    </source>
</reference>
<dbReference type="GO" id="GO:0003677">
    <property type="term" value="F:DNA binding"/>
    <property type="evidence" value="ECO:0007669"/>
    <property type="project" value="UniProtKB-UniRule"/>
</dbReference>
<dbReference type="KEGG" id="vnx:VNE69_01387"/>
<evidence type="ECO:0000259" key="3">
    <source>
        <dbReference type="PROSITE" id="PS50071"/>
    </source>
</evidence>
<dbReference type="PROSITE" id="PS50071">
    <property type="entry name" value="HOMEOBOX_2"/>
    <property type="match status" value="1"/>
</dbReference>
<feature type="DNA-binding region" description="Homeobox" evidence="1">
    <location>
        <begin position="8"/>
        <end position="61"/>
    </location>
</feature>
<keyword evidence="5" id="KW-1185">Reference proteome</keyword>